<evidence type="ECO:0000313" key="1">
    <source>
        <dbReference type="EMBL" id="MDR9898146.1"/>
    </source>
</evidence>
<name>A0AAP5M7H8_9CYAN</name>
<proteinExistence type="predicted"/>
<dbReference type="Proteomes" id="UP000667802">
    <property type="component" value="Unassembled WGS sequence"/>
</dbReference>
<sequence>MTTTVKTTRVYDEIVDFIASGTTPETVVNSKLSDIAQERLASPSEAPH</sequence>
<organism evidence="1 2">
    <name type="scientific">Aetokthonos hydrillicola Thurmond2011</name>
    <dbReference type="NCBI Taxonomy" id="2712845"/>
    <lineage>
        <taxon>Bacteria</taxon>
        <taxon>Bacillati</taxon>
        <taxon>Cyanobacteriota</taxon>
        <taxon>Cyanophyceae</taxon>
        <taxon>Nostocales</taxon>
        <taxon>Hapalosiphonaceae</taxon>
        <taxon>Aetokthonos</taxon>
    </lineage>
</organism>
<keyword evidence="2" id="KW-1185">Reference proteome</keyword>
<dbReference type="AlphaFoldDB" id="A0AAP5M7H8"/>
<accession>A0AAP5M7H8</accession>
<reference evidence="2" key="1">
    <citation type="journal article" date="2021" name="Science">
        <title>Hunting the eagle killer: A cyanobacterial neurotoxin causes vacuolar myelinopathy.</title>
        <authorList>
            <person name="Breinlinger S."/>
            <person name="Phillips T.J."/>
            <person name="Haram B.N."/>
            <person name="Mares J."/>
            <person name="Martinez Yerena J.A."/>
            <person name="Hrouzek P."/>
            <person name="Sobotka R."/>
            <person name="Henderson W.M."/>
            <person name="Schmieder P."/>
            <person name="Williams S.M."/>
            <person name="Lauderdale J.D."/>
            <person name="Wilde H.D."/>
            <person name="Gerrin W."/>
            <person name="Kust A."/>
            <person name="Washington J.W."/>
            <person name="Wagner C."/>
            <person name="Geier B."/>
            <person name="Liebeke M."/>
            <person name="Enke H."/>
            <person name="Niedermeyer T.H.J."/>
            <person name="Wilde S.B."/>
        </authorList>
    </citation>
    <scope>NUCLEOTIDE SEQUENCE [LARGE SCALE GENOMIC DNA]</scope>
    <source>
        <strain evidence="2">Thurmond2011</strain>
    </source>
</reference>
<dbReference type="EMBL" id="JAALHA020000016">
    <property type="protein sequence ID" value="MDR9898146.1"/>
    <property type="molecule type" value="Genomic_DNA"/>
</dbReference>
<comment type="caution">
    <text evidence="1">The sequence shown here is derived from an EMBL/GenBank/DDBJ whole genome shotgun (WGS) entry which is preliminary data.</text>
</comment>
<protein>
    <submittedName>
        <fullName evidence="1">Uncharacterized protein</fullName>
    </submittedName>
</protein>
<dbReference type="RefSeq" id="WP_208342890.1">
    <property type="nucleotide sequence ID" value="NZ_CAWQFN010000216.1"/>
</dbReference>
<evidence type="ECO:0000313" key="2">
    <source>
        <dbReference type="Proteomes" id="UP000667802"/>
    </source>
</evidence>
<gene>
    <name evidence="1" type="ORF">G7B40_026805</name>
</gene>